<feature type="binding site" evidence="5">
    <location>
        <position position="314"/>
    </location>
    <ligand>
        <name>S-methyl-5'-thioadenosine</name>
        <dbReference type="ChEBI" id="CHEBI:17509"/>
    </ligand>
</feature>
<gene>
    <name evidence="5" type="primary">speE</name>
    <name evidence="8" type="ORF">MB824_00255</name>
</gene>
<dbReference type="EC" id="2.5.1.16" evidence="5"/>
<proteinExistence type="inferred from homology"/>
<accession>A0ABS9NKS6</accession>
<dbReference type="InterPro" id="IPR029063">
    <property type="entry name" value="SAM-dependent_MTases_sf"/>
</dbReference>
<feature type="binding site" evidence="5">
    <location>
        <begin position="348"/>
        <end position="349"/>
    </location>
    <ligand>
        <name>S-methyl-5'-thioadenosine</name>
        <dbReference type="ChEBI" id="CHEBI:17509"/>
    </ligand>
</feature>
<dbReference type="PROSITE" id="PS01330">
    <property type="entry name" value="PABS_1"/>
    <property type="match status" value="1"/>
</dbReference>
<feature type="binding site" evidence="5">
    <location>
        <position position="294"/>
    </location>
    <ligand>
        <name>spermidine</name>
        <dbReference type="ChEBI" id="CHEBI:57834"/>
    </ligand>
</feature>
<dbReference type="RefSeq" id="WP_238744983.1">
    <property type="nucleotide sequence ID" value="NZ_JAKOOW010000001.1"/>
</dbReference>
<sequence>MKPHRALIVSVFIAASCGLAYELVMAALASYLLGDSIVQYSLVIGLYLFAMGIGAHLTRYIKEDDALARFIEIELLVGLCGGLSALFLFVAFGLAAAPFRTLLYALVLVVGTVVGMEIPLVMRVLNRDGADFKELVSKVLTFDYLGALAVSLLFPLLLAPRLGMARSALLFGILNAAVALLTARVFRSVLGRRYLRLNLRGWLVLLVLGAFFAAAERIASFAEEQYFGDPVVYRRHTPYQRLVLTKWQDDIRLYLNGNLQFSSRDEARYHEALVLPAMQSAPRREQVLILGGGDGLAAREVLKYPDVRRVVLVDLDAEMTEVFRRSAELTRLNGNSLAHPKLQIVNADAAQWLESATDSFDVAIIDLPDPSNFALGKLYSVPMYRMLARRLNPGARVVVQSTSPYFAPNAYWSVVATLEAAGFATAPYHAYVPSFGEWGFVLAAREGSLKAPERFDVPTRYLTPAEAAAMFRFPPDMARRPVKANYLNNQALVAYFAEDWARFSR</sequence>
<dbReference type="Proteomes" id="UP001298424">
    <property type="component" value="Unassembled WGS sequence"/>
</dbReference>
<comment type="similarity">
    <text evidence="1 5">Belongs to the spermidine/spermine synthase family.</text>
</comment>
<dbReference type="CDD" id="cd02440">
    <property type="entry name" value="AdoMet_MTases"/>
    <property type="match status" value="1"/>
</dbReference>
<dbReference type="EMBL" id="JAKOOW010000001">
    <property type="protein sequence ID" value="MCG6502938.1"/>
    <property type="molecule type" value="Genomic_DNA"/>
</dbReference>
<evidence type="ECO:0000259" key="7">
    <source>
        <dbReference type="PROSITE" id="PS51006"/>
    </source>
</evidence>
<feature type="binding site" evidence="5">
    <location>
        <position position="270"/>
    </location>
    <ligand>
        <name>spermidine</name>
        <dbReference type="ChEBI" id="CHEBI:57834"/>
    </ligand>
</feature>
<evidence type="ECO:0000256" key="3">
    <source>
        <dbReference type="ARBA" id="ARBA00023066"/>
    </source>
</evidence>
<reference evidence="8 9" key="1">
    <citation type="submission" date="2022-02" db="EMBL/GenBank/DDBJ databases">
        <title>Genome sequence data of Kingella unionensis sp. nov. strain CICC 24913 (CCUG 75125).</title>
        <authorList>
            <person name="Xiao M."/>
        </authorList>
    </citation>
    <scope>NUCLEOTIDE SEQUENCE [LARGE SCALE GENOMIC DNA]</scope>
    <source>
        <strain evidence="8 9">CICC 24913</strain>
    </source>
</reference>
<evidence type="ECO:0000256" key="2">
    <source>
        <dbReference type="ARBA" id="ARBA00022679"/>
    </source>
</evidence>
<keyword evidence="3 5" id="KW-0745">Spermidine biosynthesis</keyword>
<comment type="caution">
    <text evidence="8">The sequence shown here is derived from an EMBL/GenBank/DDBJ whole genome shotgun (WGS) entry which is preliminary data.</text>
</comment>
<dbReference type="HAMAP" id="MF_00198">
    <property type="entry name" value="Spermidine_synth"/>
    <property type="match status" value="1"/>
</dbReference>
<comment type="subunit">
    <text evidence="5">Homodimer or homotetramer.</text>
</comment>
<keyword evidence="5" id="KW-0472">Membrane</keyword>
<evidence type="ECO:0000313" key="9">
    <source>
        <dbReference type="Proteomes" id="UP001298424"/>
    </source>
</evidence>
<evidence type="ECO:0000256" key="5">
    <source>
        <dbReference type="HAMAP-Rule" id="MF_00198"/>
    </source>
</evidence>
<dbReference type="InterPro" id="IPR030373">
    <property type="entry name" value="PABS_CS"/>
</dbReference>
<keyword evidence="5" id="KW-1133">Transmembrane helix</keyword>
<name>A0ABS9NKS6_9NEIS</name>
<dbReference type="InterPro" id="IPR001045">
    <property type="entry name" value="Spermi_synthase"/>
</dbReference>
<comment type="catalytic activity">
    <reaction evidence="5">
        <text>S-adenosyl 3-(methylsulfanyl)propylamine + putrescine = S-methyl-5'-thioadenosine + spermidine + H(+)</text>
        <dbReference type="Rhea" id="RHEA:12721"/>
        <dbReference type="ChEBI" id="CHEBI:15378"/>
        <dbReference type="ChEBI" id="CHEBI:17509"/>
        <dbReference type="ChEBI" id="CHEBI:57443"/>
        <dbReference type="ChEBI" id="CHEBI:57834"/>
        <dbReference type="ChEBI" id="CHEBI:326268"/>
        <dbReference type="EC" id="2.5.1.16"/>
    </reaction>
</comment>
<evidence type="ECO:0000256" key="6">
    <source>
        <dbReference type="PROSITE-ProRule" id="PRU00354"/>
    </source>
</evidence>
<feature type="domain" description="PABS" evidence="7">
    <location>
        <begin position="200"/>
        <end position="445"/>
    </location>
</feature>
<dbReference type="Pfam" id="PF01564">
    <property type="entry name" value="Spermine_synth"/>
    <property type="match status" value="1"/>
</dbReference>
<feature type="transmembrane region" description="Helical" evidence="5">
    <location>
        <begin position="7"/>
        <end position="31"/>
    </location>
</feature>
<keyword evidence="5" id="KW-0812">Transmembrane</keyword>
<dbReference type="GO" id="GO:0004766">
    <property type="term" value="F:spermidine synthase activity"/>
    <property type="evidence" value="ECO:0007669"/>
    <property type="project" value="UniProtKB-EC"/>
</dbReference>
<feature type="transmembrane region" description="Helical" evidence="5">
    <location>
        <begin position="102"/>
        <end position="121"/>
    </location>
</feature>
<comment type="caution">
    <text evidence="5">Lacks conserved residue(s) required for the propagation of feature annotation.</text>
</comment>
<dbReference type="Gene3D" id="3.40.50.150">
    <property type="entry name" value="Vaccinia Virus protein VP39"/>
    <property type="match status" value="1"/>
</dbReference>
<dbReference type="InterPro" id="IPR030374">
    <property type="entry name" value="PABS"/>
</dbReference>
<dbReference type="PANTHER" id="PTHR43317:SF1">
    <property type="entry name" value="THERMOSPERMINE SYNTHASE ACAULIS5"/>
    <property type="match status" value="1"/>
</dbReference>
<dbReference type="SUPFAM" id="SSF53335">
    <property type="entry name" value="S-adenosyl-L-methionine-dependent methyltransferases"/>
    <property type="match status" value="1"/>
</dbReference>
<keyword evidence="9" id="KW-1185">Reference proteome</keyword>
<dbReference type="PROSITE" id="PS51006">
    <property type="entry name" value="PABS_2"/>
    <property type="match status" value="1"/>
</dbReference>
<dbReference type="NCBIfam" id="NF002956">
    <property type="entry name" value="PRK03612.1"/>
    <property type="match status" value="1"/>
</dbReference>
<feature type="transmembrane region" description="Helical" evidence="5">
    <location>
        <begin position="142"/>
        <end position="162"/>
    </location>
</feature>
<keyword evidence="5" id="KW-1003">Cell membrane</keyword>
<evidence type="ECO:0000313" key="8">
    <source>
        <dbReference type="EMBL" id="MCG6502938.1"/>
    </source>
</evidence>
<feature type="active site" description="Proton acceptor" evidence="5 6">
    <location>
        <position position="366"/>
    </location>
</feature>
<keyword evidence="4 5" id="KW-0620">Polyamine biosynthesis</keyword>
<feature type="transmembrane region" description="Helical" evidence="5">
    <location>
        <begin position="198"/>
        <end position="215"/>
    </location>
</feature>
<keyword evidence="2 5" id="KW-0808">Transferase</keyword>
<dbReference type="PANTHER" id="PTHR43317">
    <property type="entry name" value="THERMOSPERMINE SYNTHASE ACAULIS5"/>
    <property type="match status" value="1"/>
</dbReference>
<feature type="binding site" evidence="5">
    <location>
        <position position="240"/>
    </location>
    <ligand>
        <name>S-methyl-5'-thioadenosine</name>
        <dbReference type="ChEBI" id="CHEBI:17509"/>
    </ligand>
</feature>
<evidence type="ECO:0000256" key="4">
    <source>
        <dbReference type="ARBA" id="ARBA00023115"/>
    </source>
</evidence>
<comment type="function">
    <text evidence="5">Catalyzes the irreversible transfer of a propylamine group from the amino donor S-adenosylmethioninamine (decarboxy-AdoMet) to putrescine (1,4-diaminobutane) to yield spermidine.</text>
</comment>
<feature type="transmembrane region" description="Helical" evidence="5">
    <location>
        <begin position="168"/>
        <end position="186"/>
    </location>
</feature>
<comment type="pathway">
    <text evidence="5">Amine and polyamine biosynthesis; spermidine biosynthesis; spermidine from putrescine: step 1/1.</text>
</comment>
<organism evidence="8 9">
    <name type="scientific">Kingella pumchi</name>
    <dbReference type="NCBI Taxonomy" id="2779506"/>
    <lineage>
        <taxon>Bacteria</taxon>
        <taxon>Pseudomonadati</taxon>
        <taxon>Pseudomonadota</taxon>
        <taxon>Betaproteobacteria</taxon>
        <taxon>Neisseriales</taxon>
        <taxon>Neisseriaceae</taxon>
        <taxon>Kingella</taxon>
    </lineage>
</organism>
<comment type="subcellular location">
    <subcellularLocation>
        <location evidence="5">Cell membrane</location>
        <topology evidence="5">Multi-pass membrane protein</topology>
    </subcellularLocation>
</comment>
<dbReference type="PROSITE" id="PS51257">
    <property type="entry name" value="PROKAR_LIPOPROTEIN"/>
    <property type="match status" value="1"/>
</dbReference>
<feature type="transmembrane region" description="Helical" evidence="5">
    <location>
        <begin position="37"/>
        <end position="61"/>
    </location>
</feature>
<feature type="transmembrane region" description="Helical" evidence="5">
    <location>
        <begin position="73"/>
        <end position="96"/>
    </location>
</feature>
<evidence type="ECO:0000256" key="1">
    <source>
        <dbReference type="ARBA" id="ARBA00007867"/>
    </source>
</evidence>
<protein>
    <recommendedName>
        <fullName evidence="5">Polyamine aminopropyltransferase</fullName>
    </recommendedName>
    <alternativeName>
        <fullName evidence="5">Putrescine aminopropyltransferase</fullName>
        <shortName evidence="5">PAPT</shortName>
    </alternativeName>
    <alternativeName>
        <fullName evidence="5">Spermidine synthase</fullName>
        <shortName evidence="5">SPDS</shortName>
        <shortName evidence="5">SPDSY</shortName>
        <ecNumber evidence="5">2.5.1.16</ecNumber>
    </alternativeName>
</protein>